<dbReference type="EMBL" id="BART01032809">
    <property type="protein sequence ID" value="GAH14951.1"/>
    <property type="molecule type" value="Genomic_DNA"/>
</dbReference>
<organism evidence="1">
    <name type="scientific">marine sediment metagenome</name>
    <dbReference type="NCBI Taxonomy" id="412755"/>
    <lineage>
        <taxon>unclassified sequences</taxon>
        <taxon>metagenomes</taxon>
        <taxon>ecological metagenomes</taxon>
    </lineage>
</organism>
<dbReference type="AlphaFoldDB" id="X1D2I0"/>
<protein>
    <submittedName>
        <fullName evidence="1">Uncharacterized protein</fullName>
    </submittedName>
</protein>
<gene>
    <name evidence="1" type="ORF">S01H4_56594</name>
</gene>
<name>X1D2I0_9ZZZZ</name>
<feature type="non-terminal residue" evidence="1">
    <location>
        <position position="1"/>
    </location>
</feature>
<sequence>TNTAAAAISQIDIVASLANGIGQHSRILLYQLST</sequence>
<comment type="caution">
    <text evidence="1">The sequence shown here is derived from an EMBL/GenBank/DDBJ whole genome shotgun (WGS) entry which is preliminary data.</text>
</comment>
<evidence type="ECO:0000313" key="1">
    <source>
        <dbReference type="EMBL" id="GAH14951.1"/>
    </source>
</evidence>
<accession>X1D2I0</accession>
<reference evidence="1" key="1">
    <citation type="journal article" date="2014" name="Front. Microbiol.">
        <title>High frequency of phylogenetically diverse reductive dehalogenase-homologous genes in deep subseafloor sedimentary metagenomes.</title>
        <authorList>
            <person name="Kawai M."/>
            <person name="Futagami T."/>
            <person name="Toyoda A."/>
            <person name="Takaki Y."/>
            <person name="Nishi S."/>
            <person name="Hori S."/>
            <person name="Arai W."/>
            <person name="Tsubouchi T."/>
            <person name="Morono Y."/>
            <person name="Uchiyama I."/>
            <person name="Ito T."/>
            <person name="Fujiyama A."/>
            <person name="Inagaki F."/>
            <person name="Takami H."/>
        </authorList>
    </citation>
    <scope>NUCLEOTIDE SEQUENCE</scope>
    <source>
        <strain evidence="1">Expedition CK06-06</strain>
    </source>
</reference>
<proteinExistence type="predicted"/>